<name>A0ACC2IJG4_9PLEO</name>
<organism evidence="1 2">
    <name type="scientific">Boeremia exigua</name>
    <dbReference type="NCBI Taxonomy" id="749465"/>
    <lineage>
        <taxon>Eukaryota</taxon>
        <taxon>Fungi</taxon>
        <taxon>Dikarya</taxon>
        <taxon>Ascomycota</taxon>
        <taxon>Pezizomycotina</taxon>
        <taxon>Dothideomycetes</taxon>
        <taxon>Pleosporomycetidae</taxon>
        <taxon>Pleosporales</taxon>
        <taxon>Pleosporineae</taxon>
        <taxon>Didymellaceae</taxon>
        <taxon>Boeremia</taxon>
    </lineage>
</organism>
<sequence length="606" mass="66944">MKFLHFAVIAAAANGILAHPAKRQSSPRPMENLGRGVVVVRSSANSAFISWRLLGLDVTNIGFNVYRAANGGTATRLNADVLTKGTNFIDSTADFTVPNRYYVRSVIDDKEQSPASGSFTLPANNAQEPVVRVPLRAGDPIKYVWVGDFVVDGEYDYLIDRHGVQQGLEAYRRDGKFLWKVDMGPNSQNQNNIEPGSSGIDVGHWDGVTVYDLDSDGIAEVIVRIANGVVFGDGTVFRGGANNDEQFIAVLDGATGKLRATAKIRNNYIQHGHFAARLGIGYLDGKQPHIVAFMKNRQDDKKFNRNLAAWTFDGSKITEEWVYDDQNAGSGSDGHNTRIVDVNGDGKDEVGEIMFMLNGDGSLRYDMTKSGIGHGDRWQIAKMDPKRPGLQGYGVQQDNPSKLWEYYYDATDGKVLWKHYGPEVADIGRGLIGDIDPGHPGMESWSAAGSGLYNAPSDELLEIDTTLSPWAHLSLWWDGDDTVELYNDGKLEKWDPAKPSKSNSLPRIFRIDKYGAINPGDPNPGFLGDIFGDWREEVITTNAAYDQLIIFTTDQPTDRRLYTLAHNPAYRNGMTLKGYLQNAHVDYYMGSGMETPPKPNIRYVGT</sequence>
<dbReference type="Proteomes" id="UP001153331">
    <property type="component" value="Unassembled WGS sequence"/>
</dbReference>
<proteinExistence type="predicted"/>
<protein>
    <submittedName>
        <fullName evidence="1">Uncharacterized protein</fullName>
    </submittedName>
</protein>
<reference evidence="1" key="1">
    <citation type="submission" date="2022-11" db="EMBL/GenBank/DDBJ databases">
        <title>Genome Sequence of Boeremia exigua.</title>
        <authorList>
            <person name="Buettner E."/>
        </authorList>
    </citation>
    <scope>NUCLEOTIDE SEQUENCE</scope>
    <source>
        <strain evidence="1">CU02</strain>
    </source>
</reference>
<evidence type="ECO:0000313" key="2">
    <source>
        <dbReference type="Proteomes" id="UP001153331"/>
    </source>
</evidence>
<dbReference type="EMBL" id="JAPHNI010000150">
    <property type="protein sequence ID" value="KAJ8115242.1"/>
    <property type="molecule type" value="Genomic_DNA"/>
</dbReference>
<keyword evidence="2" id="KW-1185">Reference proteome</keyword>
<gene>
    <name evidence="1" type="ORF">OPT61_g3061</name>
</gene>
<evidence type="ECO:0000313" key="1">
    <source>
        <dbReference type="EMBL" id="KAJ8115242.1"/>
    </source>
</evidence>
<comment type="caution">
    <text evidence="1">The sequence shown here is derived from an EMBL/GenBank/DDBJ whole genome shotgun (WGS) entry which is preliminary data.</text>
</comment>
<accession>A0ACC2IJG4</accession>